<protein>
    <submittedName>
        <fullName evidence="1">Uncharacterized protein</fullName>
    </submittedName>
</protein>
<name>A0A8W7PX39_ANOCL</name>
<dbReference type="EnsemblMetazoa" id="ACOM039261-RA">
    <property type="protein sequence ID" value="ACOM039261-PA.1"/>
    <property type="gene ID" value="ACOM039261"/>
</dbReference>
<reference evidence="1" key="1">
    <citation type="submission" date="2022-08" db="UniProtKB">
        <authorList>
            <consortium name="EnsemblMetazoa"/>
        </authorList>
    </citation>
    <scope>IDENTIFICATION</scope>
</reference>
<proteinExistence type="predicted"/>
<dbReference type="Proteomes" id="UP000075882">
    <property type="component" value="Unassembled WGS sequence"/>
</dbReference>
<sequence length="231" mass="24611">MSLMEPGRSMGSSLALFSAVTPASTASRPDDEVGELRFSVPVAVDPITAEELPEALLDAAVAAGEAVDGEDADDGFFNPLRDGGGGASSIRPCERNCELYVLTVLTRFSGLRTSIEIEAFLLGMVVDLATLESFALVLVTLLVSEPLSDLTSRGVLFIFSRSTSTGQHSSSSISSWMRGQFFEPIPSTSHMCTNDQPPVCMNCPNSSVSVHFSIFKGVEEPEITEATKYTS</sequence>
<organism evidence="1">
    <name type="scientific">Anopheles coluzzii</name>
    <name type="common">African malaria mosquito</name>
    <dbReference type="NCBI Taxonomy" id="1518534"/>
    <lineage>
        <taxon>Eukaryota</taxon>
        <taxon>Metazoa</taxon>
        <taxon>Ecdysozoa</taxon>
        <taxon>Arthropoda</taxon>
        <taxon>Hexapoda</taxon>
        <taxon>Insecta</taxon>
        <taxon>Pterygota</taxon>
        <taxon>Neoptera</taxon>
        <taxon>Endopterygota</taxon>
        <taxon>Diptera</taxon>
        <taxon>Nematocera</taxon>
        <taxon>Culicoidea</taxon>
        <taxon>Culicidae</taxon>
        <taxon>Anophelinae</taxon>
        <taxon>Anopheles</taxon>
    </lineage>
</organism>
<evidence type="ECO:0000313" key="1">
    <source>
        <dbReference type="EnsemblMetazoa" id="ACOM039261-PA.1"/>
    </source>
</evidence>
<dbReference type="AlphaFoldDB" id="A0A8W7PX39"/>
<accession>A0A8W7PX39</accession>